<name>A0A2P2GJU4_STREW</name>
<reference evidence="1 2" key="1">
    <citation type="submission" date="2015-05" db="EMBL/GenBank/DDBJ databases">
        <title>Draft Genome assembly of Streptomyces showdoensis.</title>
        <authorList>
            <person name="Thapa K.K."/>
            <person name="Metsa-Ketela M."/>
        </authorList>
    </citation>
    <scope>NUCLEOTIDE SEQUENCE [LARGE SCALE GENOMIC DNA]</scope>
    <source>
        <strain evidence="1 2">ATCC 15227</strain>
    </source>
</reference>
<evidence type="ECO:0000313" key="2">
    <source>
        <dbReference type="Proteomes" id="UP000265325"/>
    </source>
</evidence>
<evidence type="ECO:0000313" key="1">
    <source>
        <dbReference type="EMBL" id="KKZ71783.1"/>
    </source>
</evidence>
<dbReference type="AlphaFoldDB" id="A0A2P2GJU4"/>
<proteinExistence type="predicted"/>
<accession>A0A2P2GJU4</accession>
<organism evidence="1 2">
    <name type="scientific">Streptomyces showdoensis</name>
    <dbReference type="NCBI Taxonomy" id="68268"/>
    <lineage>
        <taxon>Bacteria</taxon>
        <taxon>Bacillati</taxon>
        <taxon>Actinomycetota</taxon>
        <taxon>Actinomycetes</taxon>
        <taxon>Kitasatosporales</taxon>
        <taxon>Streptomycetaceae</taxon>
        <taxon>Streptomyces</taxon>
    </lineage>
</organism>
<dbReference type="Proteomes" id="UP000265325">
    <property type="component" value="Unassembled WGS sequence"/>
</dbReference>
<dbReference type="EMBL" id="LAQS01000034">
    <property type="protein sequence ID" value="KKZ71783.1"/>
    <property type="molecule type" value="Genomic_DNA"/>
</dbReference>
<sequence length="654" mass="71249">MRPRVYEDPADTPPSNASEFHQYGDHSVQAVHYAVHLNGDHVQTLPIDGSDLAYRASEDGRFVEPRDPNRLLDAAKILEAHGVVVLCASAGSGRRTAAVRLLRQTAGPEEPELFDLEPEWTKPGTQCLPVRSATGYLLDLSDLPDEPPARFGQDLVHHGAALRKQGSFLVVLATPDDWQGAWADATGDITVRLESPSARRLVETELGAHGHADRVAWLTDEKLSPIWEADPSARDACRLAGLIGAVSGREQLKEAVDRFGDWHTTVEKLLNKRGAVDGNPSLLSTRVTVWAGALLDGGRRGSLVRASDDLLASLGQARGSADVLTDATSSRRLQAAGIEPVGDRAHHDRSCQGLPAAILRHLWEEFPTQHDLLTRWAVGVAANRSVPEDDARLASEALLRLAVRQHDRHVLDALATGLTGPRRILAVEALTKAATDAELGRYVRDRLLNWAESNNAEKIDLVVDVCGGPWGLEQPALALTRLGKAAGGKDFGAEKLVDAFRELVRHAPGLVDKTVVQWLKKHGTEASGKAHRQALGSFLALVSSDTGTDLVLASAGDPSSREHFVHAWQTLLTTNDAVEAVLNQLTRWQERFEHDADQRDTVTALLAEVFAPPRLRLRLDRLLVADGAVVRPFWRDILGHAMQHYSLVRKASEA</sequence>
<keyword evidence="2" id="KW-1185">Reference proteome</keyword>
<comment type="caution">
    <text evidence="1">The sequence shown here is derived from an EMBL/GenBank/DDBJ whole genome shotgun (WGS) entry which is preliminary data.</text>
</comment>
<gene>
    <name evidence="1" type="ORF">VO63_21860</name>
</gene>
<evidence type="ECO:0008006" key="3">
    <source>
        <dbReference type="Google" id="ProtNLM"/>
    </source>
</evidence>
<protein>
    <recommendedName>
        <fullName evidence="3">LigA protein</fullName>
    </recommendedName>
</protein>